<comment type="caution">
    <text evidence="7">The sequence shown here is derived from an EMBL/GenBank/DDBJ whole genome shotgun (WGS) entry which is preliminary data.</text>
</comment>
<proteinExistence type="inferred from homology"/>
<dbReference type="InterPro" id="IPR023397">
    <property type="entry name" value="SAM-dep_MeTrfase_MraW_recog"/>
</dbReference>
<dbReference type="Pfam" id="PF01795">
    <property type="entry name" value="Methyltransf_5"/>
    <property type="match status" value="1"/>
</dbReference>
<dbReference type="EMBL" id="AJWZ01007343">
    <property type="protein sequence ID" value="EKC57167.1"/>
    <property type="molecule type" value="Genomic_DNA"/>
</dbReference>
<dbReference type="InterPro" id="IPR002903">
    <property type="entry name" value="RsmH"/>
</dbReference>
<dbReference type="GO" id="GO:0071424">
    <property type="term" value="F:rRNA (cytosine-N4-)-methyltransferase activity"/>
    <property type="evidence" value="ECO:0007669"/>
    <property type="project" value="TreeGrafter"/>
</dbReference>
<dbReference type="InterPro" id="IPR029063">
    <property type="entry name" value="SAM-dependent_MTases_sf"/>
</dbReference>
<dbReference type="AlphaFoldDB" id="K1S922"/>
<dbReference type="Gene3D" id="3.40.50.150">
    <property type="entry name" value="Vaccinia Virus protein VP39"/>
    <property type="match status" value="1"/>
</dbReference>
<evidence type="ECO:0000256" key="4">
    <source>
        <dbReference type="ARBA" id="ARBA00022603"/>
    </source>
</evidence>
<evidence type="ECO:0000256" key="2">
    <source>
        <dbReference type="ARBA" id="ARBA00022490"/>
    </source>
</evidence>
<reference evidence="7" key="1">
    <citation type="journal article" date="2013" name="Environ. Microbiol.">
        <title>Microbiota from the distal guts of lean and obese adolescents exhibit partial functional redundancy besides clear differences in community structure.</title>
        <authorList>
            <person name="Ferrer M."/>
            <person name="Ruiz A."/>
            <person name="Lanza F."/>
            <person name="Haange S.B."/>
            <person name="Oberbach A."/>
            <person name="Till H."/>
            <person name="Bargiela R."/>
            <person name="Campoy C."/>
            <person name="Segura M.T."/>
            <person name="Richter M."/>
            <person name="von Bergen M."/>
            <person name="Seifert J."/>
            <person name="Suarez A."/>
        </authorList>
    </citation>
    <scope>NUCLEOTIDE SEQUENCE</scope>
</reference>
<protein>
    <submittedName>
        <fullName evidence="7">S-adenosyl-L-methionine-dependent methyltransferase mraW</fullName>
    </submittedName>
</protein>
<dbReference type="GO" id="GO:0070475">
    <property type="term" value="P:rRNA base methylation"/>
    <property type="evidence" value="ECO:0007669"/>
    <property type="project" value="TreeGrafter"/>
</dbReference>
<comment type="similarity">
    <text evidence="1">Belongs to the methyltransferase superfamily. RsmH family.</text>
</comment>
<sequence>MHISVLKDELINNLNLKEDSIIVDGTLGYAGDSSIILERIKKGFLFAFDQDSEAIEYSTNVLNKIGTNFTIIKSNFVNLKQELNKRGIEKIDGAIFDLGVSSPQLDNGRRGFSYHEDARLDMRMDKDNPLDAYYVVNNYDLNDLTRIFRDYGEDKFAYQIAKKIVKQREEKPIETTLELVEVIKSAVPEKEKRKKHPAKQIFQAIRIEVNHELDVIKPALEQALEMLNVGGRVEVITFHSLEDKIVKKYFKEVCSIDDKIKGLPNIPKEYLPDFKLVVNKAIIPTDKELENNNRARSAKLRIIERVK</sequence>
<keyword evidence="2" id="KW-0963">Cytoplasm</keyword>
<name>K1S922_9ZZZZ</name>
<dbReference type="SUPFAM" id="SSF81799">
    <property type="entry name" value="Putative methyltransferase TM0872, insert domain"/>
    <property type="match status" value="1"/>
</dbReference>
<dbReference type="NCBIfam" id="TIGR00006">
    <property type="entry name" value="16S rRNA (cytosine(1402)-N(4))-methyltransferase RsmH"/>
    <property type="match status" value="1"/>
</dbReference>
<keyword evidence="4 7" id="KW-0489">Methyltransferase</keyword>
<dbReference type="GO" id="GO:0005737">
    <property type="term" value="C:cytoplasm"/>
    <property type="evidence" value="ECO:0007669"/>
    <property type="project" value="TreeGrafter"/>
</dbReference>
<evidence type="ECO:0000256" key="5">
    <source>
        <dbReference type="ARBA" id="ARBA00022679"/>
    </source>
</evidence>
<keyword evidence="6" id="KW-0949">S-adenosyl-L-methionine</keyword>
<gene>
    <name evidence="7" type="ORF">OBE_10671</name>
</gene>
<dbReference type="HAMAP" id="MF_01007">
    <property type="entry name" value="16SrRNA_methyltr_H"/>
    <property type="match status" value="1"/>
</dbReference>
<evidence type="ECO:0000256" key="3">
    <source>
        <dbReference type="ARBA" id="ARBA00022552"/>
    </source>
</evidence>
<evidence type="ECO:0000313" key="7">
    <source>
        <dbReference type="EMBL" id="EKC57167.1"/>
    </source>
</evidence>
<dbReference type="PIRSF" id="PIRSF004486">
    <property type="entry name" value="MraW"/>
    <property type="match status" value="1"/>
</dbReference>
<keyword evidence="3" id="KW-0698">rRNA processing</keyword>
<organism evidence="7">
    <name type="scientific">human gut metagenome</name>
    <dbReference type="NCBI Taxonomy" id="408170"/>
    <lineage>
        <taxon>unclassified sequences</taxon>
        <taxon>metagenomes</taxon>
        <taxon>organismal metagenomes</taxon>
    </lineage>
</organism>
<dbReference type="PANTHER" id="PTHR11265:SF0">
    <property type="entry name" value="12S RRNA N4-METHYLCYTIDINE METHYLTRANSFERASE"/>
    <property type="match status" value="1"/>
</dbReference>
<dbReference type="Gene3D" id="1.10.150.170">
    <property type="entry name" value="Putative methyltransferase TM0872, insert domain"/>
    <property type="match status" value="1"/>
</dbReference>
<accession>K1S922</accession>
<dbReference type="SUPFAM" id="SSF53335">
    <property type="entry name" value="S-adenosyl-L-methionine-dependent methyltransferases"/>
    <property type="match status" value="1"/>
</dbReference>
<evidence type="ECO:0000256" key="6">
    <source>
        <dbReference type="ARBA" id="ARBA00022691"/>
    </source>
</evidence>
<keyword evidence="5 7" id="KW-0808">Transferase</keyword>
<evidence type="ECO:0000256" key="1">
    <source>
        <dbReference type="ARBA" id="ARBA00010396"/>
    </source>
</evidence>
<dbReference type="FunFam" id="1.10.150.170:FF:000001">
    <property type="entry name" value="Ribosomal RNA small subunit methyltransferase H"/>
    <property type="match status" value="1"/>
</dbReference>
<dbReference type="PANTHER" id="PTHR11265">
    <property type="entry name" value="S-ADENOSYL-METHYLTRANSFERASE MRAW"/>
    <property type="match status" value="1"/>
</dbReference>